<sequence length="86" mass="9273">MCESARPGAARSMPGDPPPRGSMLKLLADRRRAGEARCALYSAARTPRRRGSRASGQPRGGARLRSSPRPPRAPPDSGATPRQRRK</sequence>
<feature type="region of interest" description="Disordered" evidence="1">
    <location>
        <begin position="1"/>
        <end position="23"/>
    </location>
</feature>
<dbReference type="AlphaFoldDB" id="B9TFF2"/>
<keyword evidence="3" id="KW-1185">Reference proteome</keyword>
<organism evidence="2 3">
    <name type="scientific">Ricinus communis</name>
    <name type="common">Castor bean</name>
    <dbReference type="NCBI Taxonomy" id="3988"/>
    <lineage>
        <taxon>Eukaryota</taxon>
        <taxon>Viridiplantae</taxon>
        <taxon>Streptophyta</taxon>
        <taxon>Embryophyta</taxon>
        <taxon>Tracheophyta</taxon>
        <taxon>Spermatophyta</taxon>
        <taxon>Magnoliopsida</taxon>
        <taxon>eudicotyledons</taxon>
        <taxon>Gunneridae</taxon>
        <taxon>Pentapetalae</taxon>
        <taxon>rosids</taxon>
        <taxon>fabids</taxon>
        <taxon>Malpighiales</taxon>
        <taxon>Euphorbiaceae</taxon>
        <taxon>Acalyphoideae</taxon>
        <taxon>Acalypheae</taxon>
        <taxon>Ricinus</taxon>
    </lineage>
</organism>
<dbReference type="InParanoid" id="B9TFF2"/>
<reference evidence="3" key="1">
    <citation type="journal article" date="2010" name="Nat. Biotechnol.">
        <title>Draft genome sequence of the oilseed species Ricinus communis.</title>
        <authorList>
            <person name="Chan A.P."/>
            <person name="Crabtree J."/>
            <person name="Zhao Q."/>
            <person name="Lorenzi H."/>
            <person name="Orvis J."/>
            <person name="Puiu D."/>
            <person name="Melake-Berhan A."/>
            <person name="Jones K.M."/>
            <person name="Redman J."/>
            <person name="Chen G."/>
            <person name="Cahoon E.B."/>
            <person name="Gedil M."/>
            <person name="Stanke M."/>
            <person name="Haas B.J."/>
            <person name="Wortman J.R."/>
            <person name="Fraser-Liggett C.M."/>
            <person name="Ravel J."/>
            <person name="Rabinowicz P.D."/>
        </authorList>
    </citation>
    <scope>NUCLEOTIDE SEQUENCE [LARGE SCALE GENOMIC DNA]</scope>
    <source>
        <strain evidence="3">cv. Hale</strain>
    </source>
</reference>
<dbReference type="Proteomes" id="UP000008311">
    <property type="component" value="Unassembled WGS sequence"/>
</dbReference>
<evidence type="ECO:0000313" key="3">
    <source>
        <dbReference type="Proteomes" id="UP000008311"/>
    </source>
</evidence>
<protein>
    <submittedName>
        <fullName evidence="2">Uncharacterized protein</fullName>
    </submittedName>
</protein>
<evidence type="ECO:0000256" key="1">
    <source>
        <dbReference type="SAM" id="MobiDB-lite"/>
    </source>
</evidence>
<name>B9TFF2_RICCO</name>
<feature type="region of interest" description="Disordered" evidence="1">
    <location>
        <begin position="40"/>
        <end position="86"/>
    </location>
</feature>
<proteinExistence type="predicted"/>
<gene>
    <name evidence="2" type="ORF">RCOM_1899070</name>
</gene>
<dbReference type="EMBL" id="EQ979749">
    <property type="protein sequence ID" value="EEF25411.1"/>
    <property type="molecule type" value="Genomic_DNA"/>
</dbReference>
<evidence type="ECO:0000313" key="2">
    <source>
        <dbReference type="EMBL" id="EEF25411.1"/>
    </source>
</evidence>
<accession>B9TFF2</accession>